<keyword evidence="2" id="KW-1185">Reference proteome</keyword>
<dbReference type="EMBL" id="CADEAL010000264">
    <property type="protein sequence ID" value="CAB1417446.1"/>
    <property type="molecule type" value="Genomic_DNA"/>
</dbReference>
<gene>
    <name evidence="1" type="ORF">PLEPLA_LOCUS5248</name>
</gene>
<accession>A0A9N7TRX9</accession>
<dbReference type="AlphaFoldDB" id="A0A9N7TRX9"/>
<evidence type="ECO:0000313" key="2">
    <source>
        <dbReference type="Proteomes" id="UP001153269"/>
    </source>
</evidence>
<protein>
    <submittedName>
        <fullName evidence="1">Uncharacterized protein</fullName>
    </submittedName>
</protein>
<name>A0A9N7TRX9_PLEPL</name>
<comment type="caution">
    <text evidence="1">The sequence shown here is derived from an EMBL/GenBank/DDBJ whole genome shotgun (WGS) entry which is preliminary data.</text>
</comment>
<organism evidence="1 2">
    <name type="scientific">Pleuronectes platessa</name>
    <name type="common">European plaice</name>
    <dbReference type="NCBI Taxonomy" id="8262"/>
    <lineage>
        <taxon>Eukaryota</taxon>
        <taxon>Metazoa</taxon>
        <taxon>Chordata</taxon>
        <taxon>Craniata</taxon>
        <taxon>Vertebrata</taxon>
        <taxon>Euteleostomi</taxon>
        <taxon>Actinopterygii</taxon>
        <taxon>Neopterygii</taxon>
        <taxon>Teleostei</taxon>
        <taxon>Neoteleostei</taxon>
        <taxon>Acanthomorphata</taxon>
        <taxon>Carangaria</taxon>
        <taxon>Pleuronectiformes</taxon>
        <taxon>Pleuronectoidei</taxon>
        <taxon>Pleuronectidae</taxon>
        <taxon>Pleuronectes</taxon>
    </lineage>
</organism>
<reference evidence="1" key="1">
    <citation type="submission" date="2020-03" db="EMBL/GenBank/DDBJ databases">
        <authorList>
            <person name="Weist P."/>
        </authorList>
    </citation>
    <scope>NUCLEOTIDE SEQUENCE</scope>
</reference>
<dbReference type="Proteomes" id="UP001153269">
    <property type="component" value="Unassembled WGS sequence"/>
</dbReference>
<sequence length="128" mass="14346">MAEAMEAHLLLDGGNGLTCSVRRLVRRKNPKRHPMTTASTDMMRSPFCLQTFFTLTQTASKATAIVSHLFRILSATHKCGQVLKSRKRLDRLIRRDSSVLGYSLDPVEVSSLMENQSRPLQDTITDSP</sequence>
<proteinExistence type="predicted"/>
<evidence type="ECO:0000313" key="1">
    <source>
        <dbReference type="EMBL" id="CAB1417446.1"/>
    </source>
</evidence>